<protein>
    <submittedName>
        <fullName evidence="1">Uncharacterized protein</fullName>
    </submittedName>
</protein>
<organism evidence="1 2">
    <name type="scientific">Pseudomonas silesiensis</name>
    <dbReference type="NCBI Taxonomy" id="1853130"/>
    <lineage>
        <taxon>Bacteria</taxon>
        <taxon>Pseudomonadati</taxon>
        <taxon>Pseudomonadota</taxon>
        <taxon>Gammaproteobacteria</taxon>
        <taxon>Pseudomonadales</taxon>
        <taxon>Pseudomonadaceae</taxon>
        <taxon>Pseudomonas</taxon>
    </lineage>
</organism>
<dbReference type="Proteomes" id="UP000078354">
    <property type="component" value="Chromosome"/>
</dbReference>
<evidence type="ECO:0000313" key="2">
    <source>
        <dbReference type="Proteomes" id="UP000078354"/>
    </source>
</evidence>
<name>A0A191YL83_9PSED</name>
<dbReference type="OrthoDB" id="7017034at2"/>
<dbReference type="KEGG" id="psil:PMA3_00135"/>
<dbReference type="AlphaFoldDB" id="A0A191YL83"/>
<accession>A0A191YL83</accession>
<reference evidence="1 2" key="1">
    <citation type="journal article" date="2018" name="Syst. Appl. Microbiol.">
        <title>Pseudomonas silesiensis sp. nov. strain A3T isolated from a biological pesticide sewage treatment plant and analysis of the complete genome sequence.</title>
        <authorList>
            <person name="Kaminski M.A."/>
            <person name="Furmanczyk E.M."/>
            <person name="Sobczak A."/>
            <person name="Dziembowski A."/>
            <person name="Lipinski L."/>
        </authorList>
    </citation>
    <scope>NUCLEOTIDE SEQUENCE [LARGE SCALE GENOMIC DNA]</scope>
    <source>
        <strain evidence="1 2">A3</strain>
    </source>
</reference>
<dbReference type="EMBL" id="CP014870">
    <property type="protein sequence ID" value="ANJ53637.1"/>
    <property type="molecule type" value="Genomic_DNA"/>
</dbReference>
<proteinExistence type="predicted"/>
<evidence type="ECO:0000313" key="1">
    <source>
        <dbReference type="EMBL" id="ANJ53637.1"/>
    </source>
</evidence>
<gene>
    <name evidence="1" type="ORF">PMA3_00135</name>
</gene>
<dbReference type="RefSeq" id="WP_064675269.1">
    <property type="nucleotide sequence ID" value="NZ_CP014870.1"/>
</dbReference>
<keyword evidence="2" id="KW-1185">Reference proteome</keyword>
<sequence length="100" mass="11096">MSNYNQRGIFLQLLRPSVVSPREIRVSMQFALKEEGYDPSTREATYSLLDSRTREAVSNDGGVTFTMKTTHDVDGDGDIDAQDKAVLIALAKAYSKIINP</sequence>